<name>A0AB34JL04_PRYPA</name>
<feature type="domain" description="Ribosomal RNA large subunit methyltransferase K/L-like methyltransferase" evidence="3">
    <location>
        <begin position="275"/>
        <end position="508"/>
    </location>
</feature>
<dbReference type="EMBL" id="JBGBPQ010000006">
    <property type="protein sequence ID" value="KAL1522621.1"/>
    <property type="molecule type" value="Genomic_DNA"/>
</dbReference>
<sequence length="513" mass="56418">MASAAFAASCYVPRRASTPSFIGTSSLSAVAYLLTDSALNPAKLFTRPVSTLHRSFSHRLVIVQRAHLAVGSLLPPFARRHHAPVMPRLLPLPHAPLRLGVRHGRRALHLRTPEKQPQHKTLVTCSPGLEDMVREELRGLQVRRSRHIEMGTIEAEMSTQQLYAANALLRGATRVLVNVCQFRAASFPEMECAFKARRRALAPFLPPGVDVSIKVHSRKSVLYHTDAIAQRLRAWILEEFPKADAPSSEVLLTAFVDRDHFTIRVDTSGEPLYKRSWHVSGAQMPMRQSVAAGILRSVGWREAASIPLLDPLCGSGTLPIEAALISLGLPPHQIESIHPDVPGRVFAFQAWPSFDARCWGGVHAEVQRREHAAIARRASTPPVLAADLDAKAVGIATEQAHRAGVGDIIEIRQGCMSDSLPPIRPHANTDGDSPPPHGILVTNLPWGIRSASDTSLRQLYGSFGNLYRKHFSSWNVGVLLEQPKLAHLVDPSMSLALRLRSGDIDCRLMTRCH</sequence>
<dbReference type="PANTHER" id="PTHR47313">
    <property type="entry name" value="RIBOSOMAL RNA LARGE SUBUNIT METHYLTRANSFERASE K/L"/>
    <property type="match status" value="1"/>
</dbReference>
<comment type="caution">
    <text evidence="5">The sequence shown here is derived from an EMBL/GenBank/DDBJ whole genome shotgun (WGS) entry which is preliminary data.</text>
</comment>
<dbReference type="InterPro" id="IPR000241">
    <property type="entry name" value="RlmKL-like_Mtase"/>
</dbReference>
<dbReference type="Proteomes" id="UP001515480">
    <property type="component" value="Unassembled WGS sequence"/>
</dbReference>
<evidence type="ECO:0000256" key="2">
    <source>
        <dbReference type="ARBA" id="ARBA00022679"/>
    </source>
</evidence>
<accession>A0AB34JL04</accession>
<evidence type="ECO:0000259" key="3">
    <source>
        <dbReference type="Pfam" id="PF01170"/>
    </source>
</evidence>
<keyword evidence="6" id="KW-1185">Reference proteome</keyword>
<dbReference type="Pfam" id="PF22020">
    <property type="entry name" value="RlmL_1st"/>
    <property type="match status" value="1"/>
</dbReference>
<dbReference type="InterPro" id="IPR054170">
    <property type="entry name" value="RlmL_1st"/>
</dbReference>
<dbReference type="PANTHER" id="PTHR47313:SF1">
    <property type="entry name" value="RIBOSOMAL RNA LARGE SUBUNIT METHYLTRANSFERASE K_L"/>
    <property type="match status" value="1"/>
</dbReference>
<keyword evidence="1" id="KW-0489">Methyltransferase</keyword>
<dbReference type="SUPFAM" id="SSF53335">
    <property type="entry name" value="S-adenosyl-L-methionine-dependent methyltransferases"/>
    <property type="match status" value="1"/>
</dbReference>
<evidence type="ECO:0000313" key="5">
    <source>
        <dbReference type="EMBL" id="KAL1522621.1"/>
    </source>
</evidence>
<dbReference type="CDD" id="cd11715">
    <property type="entry name" value="THUMP_AdoMetMT"/>
    <property type="match status" value="1"/>
</dbReference>
<organism evidence="5 6">
    <name type="scientific">Prymnesium parvum</name>
    <name type="common">Toxic golden alga</name>
    <dbReference type="NCBI Taxonomy" id="97485"/>
    <lineage>
        <taxon>Eukaryota</taxon>
        <taxon>Haptista</taxon>
        <taxon>Haptophyta</taxon>
        <taxon>Prymnesiophyceae</taxon>
        <taxon>Prymnesiales</taxon>
        <taxon>Prymnesiaceae</taxon>
        <taxon>Prymnesium</taxon>
    </lineage>
</organism>
<evidence type="ECO:0000313" key="6">
    <source>
        <dbReference type="Proteomes" id="UP001515480"/>
    </source>
</evidence>
<dbReference type="Pfam" id="PF01170">
    <property type="entry name" value="UPF0020"/>
    <property type="match status" value="1"/>
</dbReference>
<dbReference type="Gene3D" id="3.30.2130.30">
    <property type="match status" value="1"/>
</dbReference>
<dbReference type="AlphaFoldDB" id="A0AB34JL04"/>
<keyword evidence="2" id="KW-0808">Transferase</keyword>
<proteinExistence type="predicted"/>
<dbReference type="GO" id="GO:0070043">
    <property type="term" value="F:rRNA (guanine-N7-)-methyltransferase activity"/>
    <property type="evidence" value="ECO:0007669"/>
    <property type="project" value="TreeGrafter"/>
</dbReference>
<dbReference type="PROSITE" id="PS01261">
    <property type="entry name" value="UPF0020"/>
    <property type="match status" value="1"/>
</dbReference>
<dbReference type="Gene3D" id="3.40.50.150">
    <property type="entry name" value="Vaccinia Virus protein VP39"/>
    <property type="match status" value="1"/>
</dbReference>
<gene>
    <name evidence="5" type="ORF">AB1Y20_017603</name>
</gene>
<dbReference type="GO" id="GO:0008990">
    <property type="term" value="F:rRNA (guanine-N2-)-methyltransferase activity"/>
    <property type="evidence" value="ECO:0007669"/>
    <property type="project" value="TreeGrafter"/>
</dbReference>
<dbReference type="InterPro" id="IPR029063">
    <property type="entry name" value="SAM-dependent_MTases_sf"/>
</dbReference>
<dbReference type="GO" id="GO:0043527">
    <property type="term" value="C:tRNA methyltransferase complex"/>
    <property type="evidence" value="ECO:0007669"/>
    <property type="project" value="UniProtKB-ARBA"/>
</dbReference>
<evidence type="ECO:0000256" key="1">
    <source>
        <dbReference type="ARBA" id="ARBA00022603"/>
    </source>
</evidence>
<reference evidence="5 6" key="1">
    <citation type="journal article" date="2024" name="Science">
        <title>Giant polyketide synthase enzymes in the biosynthesis of giant marine polyether toxins.</title>
        <authorList>
            <person name="Fallon T.R."/>
            <person name="Shende V.V."/>
            <person name="Wierzbicki I.H."/>
            <person name="Pendleton A.L."/>
            <person name="Watervoot N.F."/>
            <person name="Auber R.P."/>
            <person name="Gonzalez D.J."/>
            <person name="Wisecaver J.H."/>
            <person name="Moore B.S."/>
        </authorList>
    </citation>
    <scope>NUCLEOTIDE SEQUENCE [LARGE SCALE GENOMIC DNA]</scope>
    <source>
        <strain evidence="5 6">12B1</strain>
    </source>
</reference>
<feature type="domain" description="RlmL ferredoxin-like" evidence="4">
    <location>
        <begin position="122"/>
        <end position="176"/>
    </location>
</feature>
<evidence type="ECO:0000259" key="4">
    <source>
        <dbReference type="Pfam" id="PF22020"/>
    </source>
</evidence>
<dbReference type="InterPro" id="IPR053943">
    <property type="entry name" value="RlmKL-like_Mtase_CS"/>
</dbReference>
<protein>
    <submittedName>
        <fullName evidence="5">Uncharacterized protein</fullName>
    </submittedName>
</protein>